<dbReference type="Proteomes" id="UP000315017">
    <property type="component" value="Chromosome"/>
</dbReference>
<gene>
    <name evidence="2" type="ORF">ETAA8_34700</name>
</gene>
<organism evidence="2 3">
    <name type="scientific">Anatilimnocola aggregata</name>
    <dbReference type="NCBI Taxonomy" id="2528021"/>
    <lineage>
        <taxon>Bacteria</taxon>
        <taxon>Pseudomonadati</taxon>
        <taxon>Planctomycetota</taxon>
        <taxon>Planctomycetia</taxon>
        <taxon>Pirellulales</taxon>
        <taxon>Pirellulaceae</taxon>
        <taxon>Anatilimnocola</taxon>
    </lineage>
</organism>
<keyword evidence="1" id="KW-0732">Signal</keyword>
<evidence type="ECO:0000313" key="2">
    <source>
        <dbReference type="EMBL" id="QDU28370.1"/>
    </source>
</evidence>
<proteinExistence type="predicted"/>
<feature type="signal peptide" evidence="1">
    <location>
        <begin position="1"/>
        <end position="26"/>
    </location>
</feature>
<dbReference type="EMBL" id="CP036274">
    <property type="protein sequence ID" value="QDU28370.1"/>
    <property type="molecule type" value="Genomic_DNA"/>
</dbReference>
<dbReference type="AlphaFoldDB" id="A0A517YDR4"/>
<dbReference type="RefSeq" id="WP_145090539.1">
    <property type="nucleotide sequence ID" value="NZ_CP036274.1"/>
</dbReference>
<evidence type="ECO:0000313" key="3">
    <source>
        <dbReference type="Proteomes" id="UP000315017"/>
    </source>
</evidence>
<dbReference type="PROSITE" id="PS51257">
    <property type="entry name" value="PROKAR_LIPOPROTEIN"/>
    <property type="match status" value="1"/>
</dbReference>
<keyword evidence="3" id="KW-1185">Reference proteome</keyword>
<feature type="chain" id="PRO_5021973960" evidence="1">
    <location>
        <begin position="27"/>
        <end position="249"/>
    </location>
</feature>
<protein>
    <submittedName>
        <fullName evidence="2">Uncharacterized protein</fullName>
    </submittedName>
</protein>
<accession>A0A517YDR4</accession>
<evidence type="ECO:0000256" key="1">
    <source>
        <dbReference type="SAM" id="SignalP"/>
    </source>
</evidence>
<reference evidence="2 3" key="1">
    <citation type="submission" date="2019-02" db="EMBL/GenBank/DDBJ databases">
        <title>Deep-cultivation of Planctomycetes and their phenomic and genomic characterization uncovers novel biology.</title>
        <authorList>
            <person name="Wiegand S."/>
            <person name="Jogler M."/>
            <person name="Boedeker C."/>
            <person name="Pinto D."/>
            <person name="Vollmers J."/>
            <person name="Rivas-Marin E."/>
            <person name="Kohn T."/>
            <person name="Peeters S.H."/>
            <person name="Heuer A."/>
            <person name="Rast P."/>
            <person name="Oberbeckmann S."/>
            <person name="Bunk B."/>
            <person name="Jeske O."/>
            <person name="Meyerdierks A."/>
            <person name="Storesund J.E."/>
            <person name="Kallscheuer N."/>
            <person name="Luecker S."/>
            <person name="Lage O.M."/>
            <person name="Pohl T."/>
            <person name="Merkel B.J."/>
            <person name="Hornburger P."/>
            <person name="Mueller R.-W."/>
            <person name="Bruemmer F."/>
            <person name="Labrenz M."/>
            <person name="Spormann A.M."/>
            <person name="Op den Camp H."/>
            <person name="Overmann J."/>
            <person name="Amann R."/>
            <person name="Jetten M.S.M."/>
            <person name="Mascher T."/>
            <person name="Medema M.H."/>
            <person name="Devos D.P."/>
            <person name="Kaster A.-K."/>
            <person name="Ovreas L."/>
            <person name="Rohde M."/>
            <person name="Galperin M.Y."/>
            <person name="Jogler C."/>
        </authorList>
    </citation>
    <scope>NUCLEOTIDE SEQUENCE [LARGE SCALE GENOMIC DNA]</scope>
    <source>
        <strain evidence="2 3">ETA_A8</strain>
    </source>
</reference>
<dbReference type="KEGG" id="aagg:ETAA8_34700"/>
<name>A0A517YDR4_9BACT</name>
<sequence precursor="true">MFMSRSGWLAAVVAACMMFSVTVAQAQKAVEGSADQTEAEKTAELVEKVALAAELTAFGRGELADATGLKDFKSPEALVAAGGILLRLHKQTGGKVNPANAEVTEDGKAVAAEGETNSFAHEAAALFDEARALPSKDKSALEAQIKQAELVTERGAVGGPRVISRIVKSGKAQHVDLAFEPHSPASISMRGTGKVQFEVIGPGGKVLWHSQGSWGFYNFQPGRAADNKGIKIKVINGGGPPVAYTITTN</sequence>